<name>A0A914HMG1_GLORO</name>
<feature type="region of interest" description="Disordered" evidence="1">
    <location>
        <begin position="414"/>
        <end position="453"/>
    </location>
</feature>
<evidence type="ECO:0000313" key="3">
    <source>
        <dbReference type="WBParaSite" id="Gr19_v10_g2843.t1"/>
    </source>
</evidence>
<proteinExistence type="predicted"/>
<reference evidence="3" key="1">
    <citation type="submission" date="2022-11" db="UniProtKB">
        <authorList>
            <consortium name="WormBaseParasite"/>
        </authorList>
    </citation>
    <scope>IDENTIFICATION</scope>
</reference>
<dbReference type="Proteomes" id="UP000887572">
    <property type="component" value="Unplaced"/>
</dbReference>
<sequence length="1005" mass="103812">MELQQQLNLMAQAIAIQNAPSASSATLTLLSQQSTANSATNLRGASNSGLSNMLDQYISATAAAAVTAIQQQQLQLAHLAVAPYNQQIATVSSTPATVANLPAPLAAYLQTAASSQPSPVDAAIQLLQHTQDNASSAGQPQTNPTMSLFSTLCPCNVSAIDATATTPCPFHSQQHNNDGGSSNSQQASANVPLVTIGGPPAQLGQQQRQHTAILVGVTQSNSSIGQQRLRSSSIIQHPPSSAAVGLAAAIQSHRMARSSLKRPSNGATTASAASVNGPAEEEGILSGTAAAVHVSSPPPLLISPNATSVRLSSGLGHLHDDDGGGPSRGPKLRRLASFGEMIASEGEITPRTQFSGHVATSDLTEFRAPSVASASTAVTSVAAAIVQLQQQAAVAALPSAVTFFSSLASASPPSTAIANSHHHQQQHNLLSHHSPTRDTALSSPPSVATPVADPTTASLAAELGTSSASLSAGVEQIVAAALNAATVANAAFSPQTIAAMAAATAFPPQNATAAPQCAVCAAAACQSRMGPSMAAAVTACSCLHHHHHHLHCHHNALVPPPPFPVCSLCNYVASSGSPSPSTTTMPQLQNQHSSNSNYLNNSNNSCINATGTSFVGNSHGTNRNNASGGVSTSLQPTAQIVPIAQRYLAMNPSALMGNNNNSGGGGGNERVPLSNNISANVNIHASAGGSSAAMAAAAALSPSTVTAMLLNSAAAMGQHNHLPQLVQTSPSIYSLQRNLAMSDFATSQQTLPNITSMQQSLLVNRMAQQEREREAINHFYQQQQQRTAAVNAAAAAAAASQQHHLMRPLIMVPRLPSQMDLANVLLLHNSGNVGDAATLVLNGSTNAASALAHATNPHHIVANAMATATAPEPQPVGVSLDQIKKHSQKLAYVKDPDVPEQERDRCTVCLADFDTGDELRALNLSSMPSGHGQRRCGKQCDGSRSCRHAQCVCSSRSGFCNVEYNELLIMKVDGSCIRDREDSVDFEDLGYDFCCDNSVLYIQLK</sequence>
<feature type="region of interest" description="Disordered" evidence="1">
    <location>
        <begin position="258"/>
        <end position="279"/>
    </location>
</feature>
<protein>
    <submittedName>
        <fullName evidence="3">Uncharacterized protein</fullName>
    </submittedName>
</protein>
<keyword evidence="2" id="KW-1185">Reference proteome</keyword>
<feature type="compositionally biased region" description="Polar residues" evidence="1">
    <location>
        <begin position="261"/>
        <end position="274"/>
    </location>
</feature>
<accession>A0A914HMG1</accession>
<dbReference type="AlphaFoldDB" id="A0A914HMG1"/>
<evidence type="ECO:0000313" key="2">
    <source>
        <dbReference type="Proteomes" id="UP000887572"/>
    </source>
</evidence>
<evidence type="ECO:0000256" key="1">
    <source>
        <dbReference type="SAM" id="MobiDB-lite"/>
    </source>
</evidence>
<feature type="compositionally biased region" description="Polar residues" evidence="1">
    <location>
        <begin position="437"/>
        <end position="446"/>
    </location>
</feature>
<feature type="region of interest" description="Disordered" evidence="1">
    <location>
        <begin position="313"/>
        <end position="332"/>
    </location>
</feature>
<dbReference type="WBParaSite" id="Gr19_v10_g2843.t1">
    <property type="protein sequence ID" value="Gr19_v10_g2843.t1"/>
    <property type="gene ID" value="Gr19_v10_g2843"/>
</dbReference>
<organism evidence="2 3">
    <name type="scientific">Globodera rostochiensis</name>
    <name type="common">Golden nematode worm</name>
    <name type="synonym">Heterodera rostochiensis</name>
    <dbReference type="NCBI Taxonomy" id="31243"/>
    <lineage>
        <taxon>Eukaryota</taxon>
        <taxon>Metazoa</taxon>
        <taxon>Ecdysozoa</taxon>
        <taxon>Nematoda</taxon>
        <taxon>Chromadorea</taxon>
        <taxon>Rhabditida</taxon>
        <taxon>Tylenchina</taxon>
        <taxon>Tylenchomorpha</taxon>
        <taxon>Tylenchoidea</taxon>
        <taxon>Heteroderidae</taxon>
        <taxon>Heteroderinae</taxon>
        <taxon>Globodera</taxon>
    </lineage>
</organism>